<organism evidence="4 5">
    <name type="scientific">Prymnesium parvum</name>
    <name type="common">Toxic golden alga</name>
    <dbReference type="NCBI Taxonomy" id="97485"/>
    <lineage>
        <taxon>Eukaryota</taxon>
        <taxon>Haptista</taxon>
        <taxon>Haptophyta</taxon>
        <taxon>Prymnesiophyceae</taxon>
        <taxon>Prymnesiales</taxon>
        <taxon>Prymnesiaceae</taxon>
        <taxon>Prymnesium</taxon>
    </lineage>
</organism>
<evidence type="ECO:0000313" key="5">
    <source>
        <dbReference type="Proteomes" id="UP001515480"/>
    </source>
</evidence>
<feature type="domain" description="HTH myb-type" evidence="3">
    <location>
        <begin position="125"/>
        <end position="171"/>
    </location>
</feature>
<dbReference type="Pfam" id="PF00249">
    <property type="entry name" value="Myb_DNA-binding"/>
    <property type="match status" value="1"/>
</dbReference>
<feature type="region of interest" description="Disordered" evidence="1">
    <location>
        <begin position="95"/>
        <end position="118"/>
    </location>
</feature>
<dbReference type="PROSITE" id="PS50090">
    <property type="entry name" value="MYB_LIKE"/>
    <property type="match status" value="1"/>
</dbReference>
<dbReference type="PROSITE" id="PS51294">
    <property type="entry name" value="HTH_MYB"/>
    <property type="match status" value="1"/>
</dbReference>
<protein>
    <recommendedName>
        <fullName evidence="6">Myb-like domain-containing protein</fullName>
    </recommendedName>
</protein>
<feature type="region of interest" description="Disordered" evidence="1">
    <location>
        <begin position="217"/>
        <end position="264"/>
    </location>
</feature>
<dbReference type="SUPFAM" id="SSF46689">
    <property type="entry name" value="Homeodomain-like"/>
    <property type="match status" value="1"/>
</dbReference>
<dbReference type="PANTHER" id="PTHR45614">
    <property type="entry name" value="MYB PROTEIN-RELATED"/>
    <property type="match status" value="1"/>
</dbReference>
<proteinExistence type="predicted"/>
<dbReference type="GO" id="GO:0000978">
    <property type="term" value="F:RNA polymerase II cis-regulatory region sequence-specific DNA binding"/>
    <property type="evidence" value="ECO:0007669"/>
    <property type="project" value="TreeGrafter"/>
</dbReference>
<evidence type="ECO:0000259" key="2">
    <source>
        <dbReference type="PROSITE" id="PS50090"/>
    </source>
</evidence>
<accession>A0AB34JYY1</accession>
<dbReference type="GO" id="GO:0000981">
    <property type="term" value="F:DNA-binding transcription factor activity, RNA polymerase II-specific"/>
    <property type="evidence" value="ECO:0007669"/>
    <property type="project" value="TreeGrafter"/>
</dbReference>
<dbReference type="InterPro" id="IPR009057">
    <property type="entry name" value="Homeodomain-like_sf"/>
</dbReference>
<dbReference type="InterPro" id="IPR001005">
    <property type="entry name" value="SANT/Myb"/>
</dbReference>
<dbReference type="InterPro" id="IPR017930">
    <property type="entry name" value="Myb_dom"/>
</dbReference>
<evidence type="ECO:0000313" key="4">
    <source>
        <dbReference type="EMBL" id="KAL1525895.1"/>
    </source>
</evidence>
<evidence type="ECO:0000256" key="1">
    <source>
        <dbReference type="SAM" id="MobiDB-lite"/>
    </source>
</evidence>
<dbReference type="InterPro" id="IPR050560">
    <property type="entry name" value="MYB_TF"/>
</dbReference>
<feature type="compositionally biased region" description="Low complexity" evidence="1">
    <location>
        <begin position="227"/>
        <end position="238"/>
    </location>
</feature>
<evidence type="ECO:0008006" key="6">
    <source>
        <dbReference type="Google" id="ProtNLM"/>
    </source>
</evidence>
<evidence type="ECO:0000259" key="3">
    <source>
        <dbReference type="PROSITE" id="PS51294"/>
    </source>
</evidence>
<gene>
    <name evidence="4" type="ORF">AB1Y20_020723</name>
</gene>
<feature type="domain" description="Myb-like" evidence="2">
    <location>
        <begin position="125"/>
        <end position="167"/>
    </location>
</feature>
<dbReference type="Proteomes" id="UP001515480">
    <property type="component" value="Unassembled WGS sequence"/>
</dbReference>
<comment type="caution">
    <text evidence="4">The sequence shown here is derived from an EMBL/GenBank/DDBJ whole genome shotgun (WGS) entry which is preliminary data.</text>
</comment>
<dbReference type="SMART" id="SM00717">
    <property type="entry name" value="SANT"/>
    <property type="match status" value="1"/>
</dbReference>
<dbReference type="CDD" id="cd00167">
    <property type="entry name" value="SANT"/>
    <property type="match status" value="1"/>
</dbReference>
<dbReference type="Gene3D" id="1.10.10.60">
    <property type="entry name" value="Homeodomain-like"/>
    <property type="match status" value="1"/>
</dbReference>
<sequence>MDGLMVSAWDDDELMEAPSRAVPHRRVRSDPTDIMQALRAERERWGGAEISGGAAKRDLSPLGSVGMSPAFKKHAAAHYDSFALPRFSLAHAPFGGDAEGTGTPESADDDVEATGKSSKKDVPMWTVEEDLLILQLVERHGKRWSKIALHLPGRTDNGVRNRWNRMERAQVLRQRRGPEAGYRCRRCGQPKRGHICAALTLGATPAGDELQQKAQALSKLSADRMRPPSAASDASAEPAAPPPLYERPPFPAAAVSPPAVGRQPSELDEAQLDDFLEELQLHELTSRGQAERSYLDAPPPTGPTAMLSQASLQQLLMTLAWPEGLHAPHAPCLAAF</sequence>
<dbReference type="GO" id="GO:0005634">
    <property type="term" value="C:nucleus"/>
    <property type="evidence" value="ECO:0007669"/>
    <property type="project" value="TreeGrafter"/>
</dbReference>
<dbReference type="GO" id="GO:0000278">
    <property type="term" value="P:mitotic cell cycle"/>
    <property type="evidence" value="ECO:0007669"/>
    <property type="project" value="TreeGrafter"/>
</dbReference>
<keyword evidence="5" id="KW-1185">Reference proteome</keyword>
<dbReference type="GO" id="GO:0045944">
    <property type="term" value="P:positive regulation of transcription by RNA polymerase II"/>
    <property type="evidence" value="ECO:0007669"/>
    <property type="project" value="TreeGrafter"/>
</dbReference>
<dbReference type="AlphaFoldDB" id="A0AB34JYY1"/>
<name>A0AB34JYY1_PRYPA</name>
<dbReference type="PANTHER" id="PTHR45614:SF25">
    <property type="entry name" value="MYB PROTEIN"/>
    <property type="match status" value="1"/>
</dbReference>
<dbReference type="EMBL" id="JBGBPQ010000004">
    <property type="protein sequence ID" value="KAL1525895.1"/>
    <property type="molecule type" value="Genomic_DNA"/>
</dbReference>
<feature type="compositionally biased region" description="Pro residues" evidence="1">
    <location>
        <begin position="239"/>
        <end position="251"/>
    </location>
</feature>
<reference evidence="4 5" key="1">
    <citation type="journal article" date="2024" name="Science">
        <title>Giant polyketide synthase enzymes in the biosynthesis of giant marine polyether toxins.</title>
        <authorList>
            <person name="Fallon T.R."/>
            <person name="Shende V.V."/>
            <person name="Wierzbicki I.H."/>
            <person name="Pendleton A.L."/>
            <person name="Watervoot N.F."/>
            <person name="Auber R.P."/>
            <person name="Gonzalez D.J."/>
            <person name="Wisecaver J.H."/>
            <person name="Moore B.S."/>
        </authorList>
    </citation>
    <scope>NUCLEOTIDE SEQUENCE [LARGE SCALE GENOMIC DNA]</scope>
    <source>
        <strain evidence="4 5">12B1</strain>
    </source>
</reference>
<feature type="region of interest" description="Disordered" evidence="1">
    <location>
        <begin position="286"/>
        <end position="306"/>
    </location>
</feature>